<dbReference type="EMBL" id="JAZGQO010000018">
    <property type="protein sequence ID" value="KAK6167888.1"/>
    <property type="molecule type" value="Genomic_DNA"/>
</dbReference>
<dbReference type="AlphaFoldDB" id="A0AAN8G4X4"/>
<dbReference type="Proteomes" id="UP001347796">
    <property type="component" value="Unassembled WGS sequence"/>
</dbReference>
<accession>A0AAN8G4X4</accession>
<comment type="caution">
    <text evidence="2">The sequence shown here is derived from an EMBL/GenBank/DDBJ whole genome shotgun (WGS) entry which is preliminary data.</text>
</comment>
<organism evidence="2 3">
    <name type="scientific">Patella caerulea</name>
    <name type="common">Rayed Mediterranean limpet</name>
    <dbReference type="NCBI Taxonomy" id="87958"/>
    <lineage>
        <taxon>Eukaryota</taxon>
        <taxon>Metazoa</taxon>
        <taxon>Spiralia</taxon>
        <taxon>Lophotrochozoa</taxon>
        <taxon>Mollusca</taxon>
        <taxon>Gastropoda</taxon>
        <taxon>Patellogastropoda</taxon>
        <taxon>Patelloidea</taxon>
        <taxon>Patellidae</taxon>
        <taxon>Patella</taxon>
    </lineage>
</organism>
<evidence type="ECO:0000313" key="3">
    <source>
        <dbReference type="Proteomes" id="UP001347796"/>
    </source>
</evidence>
<feature type="compositionally biased region" description="Polar residues" evidence="1">
    <location>
        <begin position="86"/>
        <end position="100"/>
    </location>
</feature>
<proteinExistence type="predicted"/>
<gene>
    <name evidence="2" type="ORF">SNE40_021817</name>
</gene>
<sequence length="261" mass="28929">MQRRNNELMYITLPISSSMESHIYESVPDLTGTPGIQQPCTPPGIREISDSSLVADLPKVTSLSTRYKSNPVSTSTQRHDTENENESSPFLQNNCQDNHHQSNINITTSVTHKFPPEFSESDVTGNDADCSQIYVCRRNNESVSSLYIASNPDHSKHKTSSPSGDGYIIPSSVHNKEGPLYMASKAEVTLDLPKHLSPNTTCSPIVLGKERLRFDMARLFQANAIWGSCTEIYGTTEIYETALNRSKQTQSVRMSALETAI</sequence>
<feature type="region of interest" description="Disordered" evidence="1">
    <location>
        <begin position="65"/>
        <end position="100"/>
    </location>
</feature>
<evidence type="ECO:0000256" key="1">
    <source>
        <dbReference type="SAM" id="MobiDB-lite"/>
    </source>
</evidence>
<feature type="region of interest" description="Disordered" evidence="1">
    <location>
        <begin position="149"/>
        <end position="171"/>
    </location>
</feature>
<reference evidence="2 3" key="1">
    <citation type="submission" date="2024-01" db="EMBL/GenBank/DDBJ databases">
        <title>The genome of the rayed Mediterranean limpet Patella caerulea (Linnaeus, 1758).</title>
        <authorList>
            <person name="Anh-Thu Weber A."/>
            <person name="Halstead-Nussloch G."/>
        </authorList>
    </citation>
    <scope>NUCLEOTIDE SEQUENCE [LARGE SCALE GENOMIC DNA]</scope>
    <source>
        <strain evidence="2">AATW-2023a</strain>
        <tissue evidence="2">Whole specimen</tissue>
    </source>
</reference>
<keyword evidence="3" id="KW-1185">Reference proteome</keyword>
<evidence type="ECO:0000313" key="2">
    <source>
        <dbReference type="EMBL" id="KAK6167888.1"/>
    </source>
</evidence>
<name>A0AAN8G4X4_PATCE</name>
<protein>
    <submittedName>
        <fullName evidence="2">Uncharacterized protein</fullName>
    </submittedName>
</protein>
<feature type="compositionally biased region" description="Polar residues" evidence="1">
    <location>
        <begin position="65"/>
        <end position="76"/>
    </location>
</feature>